<keyword evidence="2" id="KW-1185">Reference proteome</keyword>
<evidence type="ECO:0000313" key="2">
    <source>
        <dbReference type="Proteomes" id="UP000680304"/>
    </source>
</evidence>
<dbReference type="Proteomes" id="UP000680304">
    <property type="component" value="Unassembled WGS sequence"/>
</dbReference>
<dbReference type="RefSeq" id="WP_244863288.1">
    <property type="nucleotide sequence ID" value="NZ_BOVJ01000044.1"/>
</dbReference>
<comment type="caution">
    <text evidence="1">The sequence shown here is derived from an EMBL/GenBank/DDBJ whole genome shotgun (WGS) entry which is preliminary data.</text>
</comment>
<proteinExistence type="predicted"/>
<dbReference type="EMBL" id="BOVJ01000044">
    <property type="protein sequence ID" value="GIQ62860.1"/>
    <property type="molecule type" value="Genomic_DNA"/>
</dbReference>
<reference evidence="1 2" key="1">
    <citation type="submission" date="2021-04" db="EMBL/GenBank/DDBJ databases">
        <title>Draft genome sequence of Paenibacillus cisolokensis, LC2-13A.</title>
        <authorList>
            <person name="Uke A."/>
            <person name="Chhe C."/>
            <person name="Baramee S."/>
            <person name="Kosugi A."/>
        </authorList>
    </citation>
    <scope>NUCLEOTIDE SEQUENCE [LARGE SCALE GENOMIC DNA]</scope>
    <source>
        <strain evidence="1 2">LC2-13A</strain>
    </source>
</reference>
<organism evidence="1 2">
    <name type="scientific">Paenibacillus cisolokensis</name>
    <dbReference type="NCBI Taxonomy" id="1658519"/>
    <lineage>
        <taxon>Bacteria</taxon>
        <taxon>Bacillati</taxon>
        <taxon>Bacillota</taxon>
        <taxon>Bacilli</taxon>
        <taxon>Bacillales</taxon>
        <taxon>Paenibacillaceae</taxon>
        <taxon>Paenibacillus</taxon>
    </lineage>
</organism>
<evidence type="ECO:0000313" key="1">
    <source>
        <dbReference type="EMBL" id="GIQ62860.1"/>
    </source>
</evidence>
<name>A0ABQ4N3Y6_9BACL</name>
<sequence length="92" mass="10216">MKMRWKIALFSIIGVIGIGTIMVALAVKNIGVANLKLMYTLNTTDQSIISMEETSDGNGHYLTKVKTPAEIIRERMEKKDGLIFNKKAAAIF</sequence>
<protein>
    <submittedName>
        <fullName evidence="1">Uncharacterized protein</fullName>
    </submittedName>
</protein>
<accession>A0ABQ4N3Y6</accession>
<gene>
    <name evidence="1" type="ORF">PACILC2_14280</name>
</gene>